<dbReference type="Gene3D" id="3.50.50.60">
    <property type="entry name" value="FAD/NAD(P)-binding domain"/>
    <property type="match status" value="2"/>
</dbReference>
<dbReference type="InterPro" id="IPR014105">
    <property type="entry name" value="Carotenoid/retinoid_OxRdtase"/>
</dbReference>
<dbReference type="InterPro" id="IPR036188">
    <property type="entry name" value="FAD/NAD-bd_sf"/>
</dbReference>
<protein>
    <submittedName>
        <fullName evidence="7">CrtD protein</fullName>
    </submittedName>
</protein>
<comment type="pathway">
    <text evidence="1 5">Carotenoid biosynthesis.</text>
</comment>
<gene>
    <name evidence="7" type="ORF">CKO31_12765</name>
</gene>
<dbReference type="RefSeq" id="WP_200238104.1">
    <property type="nucleotide sequence ID" value="NZ_NRRV01000028.1"/>
</dbReference>
<feature type="domain" description="Amine oxidase" evidence="6">
    <location>
        <begin position="15"/>
        <end position="493"/>
    </location>
</feature>
<dbReference type="SUPFAM" id="SSF51905">
    <property type="entry name" value="FAD/NAD(P)-binding domain"/>
    <property type="match status" value="1"/>
</dbReference>
<proteinExistence type="inferred from homology"/>
<dbReference type="Proteomes" id="UP000748752">
    <property type="component" value="Unassembled WGS sequence"/>
</dbReference>
<evidence type="ECO:0000256" key="1">
    <source>
        <dbReference type="ARBA" id="ARBA00004829"/>
    </source>
</evidence>
<evidence type="ECO:0000256" key="3">
    <source>
        <dbReference type="ARBA" id="ARBA00022746"/>
    </source>
</evidence>
<keyword evidence="8" id="KW-1185">Reference proteome</keyword>
<keyword evidence="4 5" id="KW-0560">Oxidoreductase</keyword>
<dbReference type="PANTHER" id="PTHR43734">
    <property type="entry name" value="PHYTOENE DESATURASE"/>
    <property type="match status" value="1"/>
</dbReference>
<dbReference type="InterPro" id="IPR054841">
    <property type="entry name" value="carotdesatCrtD"/>
</dbReference>
<dbReference type="Pfam" id="PF01593">
    <property type="entry name" value="Amino_oxidase"/>
    <property type="match status" value="1"/>
</dbReference>
<name>A0ABS1CI86_9GAMM</name>
<evidence type="ECO:0000256" key="4">
    <source>
        <dbReference type="ARBA" id="ARBA00023002"/>
    </source>
</evidence>
<dbReference type="NCBIfam" id="TIGR02734">
    <property type="entry name" value="crtI_fam"/>
    <property type="match status" value="1"/>
</dbReference>
<evidence type="ECO:0000313" key="8">
    <source>
        <dbReference type="Proteomes" id="UP000748752"/>
    </source>
</evidence>
<evidence type="ECO:0000259" key="6">
    <source>
        <dbReference type="Pfam" id="PF01593"/>
    </source>
</evidence>
<keyword evidence="3 5" id="KW-0125">Carotenoid biosynthesis</keyword>
<reference evidence="7 8" key="1">
    <citation type="journal article" date="2020" name="Microorganisms">
        <title>Osmotic Adaptation and Compatible Solute Biosynthesis of Phototrophic Bacteria as Revealed from Genome Analyses.</title>
        <authorList>
            <person name="Imhoff J.F."/>
            <person name="Rahn T."/>
            <person name="Kunzel S."/>
            <person name="Keller A."/>
            <person name="Neulinger S.C."/>
        </authorList>
    </citation>
    <scope>NUCLEOTIDE SEQUENCE [LARGE SCALE GENOMIC DNA]</scope>
    <source>
        <strain evidence="7 8">DSM 6210</strain>
    </source>
</reference>
<comment type="caution">
    <text evidence="7">The sequence shown here is derived from an EMBL/GenBank/DDBJ whole genome shotgun (WGS) entry which is preliminary data.</text>
</comment>
<accession>A0ABS1CI86</accession>
<dbReference type="InterPro" id="IPR002937">
    <property type="entry name" value="Amino_oxidase"/>
</dbReference>
<sequence>MPGLNKRVIIIGAGMGGLAAALKLALAGVDVTVLEGGHRPGGKLREQHKGDKSFYTGPTVLTMPWVFEEIFAEAGADFRERVKLHCSDVLARHAWSRDERLDLYGDHERSAEAIAEFAGAAEADGFRRFAAHAKRVYEALDEPFIRSSQPTPISIFGRFGWNGLSELMRIKAVFTLWQALGQYFKDPRLKQLFGRYATYVGASPYRAPATLMLVADVESRGVFAVDGGIHQLPEALAALAEENGASVRYGAKVAEILVDNGKACGVLLDDGERLDADAVICNADAAALGAGLFGEEARAAVAPIPAAKRSHSVVTWNLVARPQGFPMHYHNVFFPPDYKAEFKAVFDELHLPRDPTVYICAQDRGDPDAPAPTAPERLLLVVNAPARGDTETIPEAEIRRCEASVMHLLEHCGLTLADSEEVAVTTPTHFEQAYPASGGAVFGRVNHGWWGSFDRPGAVTKISGLYTAGGSAHPGPGIPMASISGRLAADRVLLDLGAGSGRSAS</sequence>
<dbReference type="PANTHER" id="PTHR43734:SF7">
    <property type="entry name" value="4,4'-DIAPONEUROSPORENE OXYGENASE"/>
    <property type="match status" value="1"/>
</dbReference>
<dbReference type="NCBIfam" id="NF045637">
    <property type="entry name" value="carotdesatCrtDProt"/>
    <property type="match status" value="1"/>
</dbReference>
<dbReference type="EMBL" id="NRRV01000028">
    <property type="protein sequence ID" value="MBK1631600.1"/>
    <property type="molecule type" value="Genomic_DNA"/>
</dbReference>
<dbReference type="PRINTS" id="PR00411">
    <property type="entry name" value="PNDRDTASEI"/>
</dbReference>
<evidence type="ECO:0000313" key="7">
    <source>
        <dbReference type="EMBL" id="MBK1631600.1"/>
    </source>
</evidence>
<organism evidence="7 8">
    <name type="scientific">Thiohalocapsa halophila</name>
    <dbReference type="NCBI Taxonomy" id="69359"/>
    <lineage>
        <taxon>Bacteria</taxon>
        <taxon>Pseudomonadati</taxon>
        <taxon>Pseudomonadota</taxon>
        <taxon>Gammaproteobacteria</taxon>
        <taxon>Chromatiales</taxon>
        <taxon>Chromatiaceae</taxon>
        <taxon>Thiohalocapsa</taxon>
    </lineage>
</organism>
<evidence type="ECO:0000256" key="5">
    <source>
        <dbReference type="RuleBase" id="RU362075"/>
    </source>
</evidence>
<comment type="similarity">
    <text evidence="2 5">Belongs to the carotenoid/retinoid oxidoreductase family.</text>
</comment>
<evidence type="ECO:0000256" key="2">
    <source>
        <dbReference type="ARBA" id="ARBA00006046"/>
    </source>
</evidence>